<gene>
    <name evidence="2" type="ORF">ALEPTO_LOCUS6483</name>
</gene>
<feature type="compositionally biased region" description="Polar residues" evidence="1">
    <location>
        <begin position="1"/>
        <end position="23"/>
    </location>
</feature>
<feature type="region of interest" description="Disordered" evidence="1">
    <location>
        <begin position="52"/>
        <end position="79"/>
    </location>
</feature>
<dbReference type="AlphaFoldDB" id="A0A9N9FXW0"/>
<feature type="compositionally biased region" description="Basic and acidic residues" evidence="1">
    <location>
        <begin position="52"/>
        <end position="67"/>
    </location>
</feature>
<keyword evidence="3" id="KW-1185">Reference proteome</keyword>
<comment type="caution">
    <text evidence="2">The sequence shown here is derived from an EMBL/GenBank/DDBJ whole genome shotgun (WGS) entry which is preliminary data.</text>
</comment>
<dbReference type="OrthoDB" id="10328017at2759"/>
<feature type="region of interest" description="Disordered" evidence="1">
    <location>
        <begin position="1"/>
        <end position="39"/>
    </location>
</feature>
<evidence type="ECO:0000313" key="2">
    <source>
        <dbReference type="EMBL" id="CAG8563885.1"/>
    </source>
</evidence>
<feature type="non-terminal residue" evidence="2">
    <location>
        <position position="79"/>
    </location>
</feature>
<proteinExistence type="predicted"/>
<accession>A0A9N9FXW0</accession>
<organism evidence="2 3">
    <name type="scientific">Ambispora leptoticha</name>
    <dbReference type="NCBI Taxonomy" id="144679"/>
    <lineage>
        <taxon>Eukaryota</taxon>
        <taxon>Fungi</taxon>
        <taxon>Fungi incertae sedis</taxon>
        <taxon>Mucoromycota</taxon>
        <taxon>Glomeromycotina</taxon>
        <taxon>Glomeromycetes</taxon>
        <taxon>Archaeosporales</taxon>
        <taxon>Ambisporaceae</taxon>
        <taxon>Ambispora</taxon>
    </lineage>
</organism>
<evidence type="ECO:0000256" key="1">
    <source>
        <dbReference type="SAM" id="MobiDB-lite"/>
    </source>
</evidence>
<sequence length="79" mass="8538">MTTAIIHTKSSVSQMKPTPTSNDGDSDKPWMELPGNPDSDKIHIIKATTIRHHIDPTSKANSNDKNKLSGASRVEIDGA</sequence>
<dbReference type="EMBL" id="CAJVPS010002259">
    <property type="protein sequence ID" value="CAG8563885.1"/>
    <property type="molecule type" value="Genomic_DNA"/>
</dbReference>
<name>A0A9N9FXW0_9GLOM</name>
<evidence type="ECO:0000313" key="3">
    <source>
        <dbReference type="Proteomes" id="UP000789508"/>
    </source>
</evidence>
<reference evidence="2" key="1">
    <citation type="submission" date="2021-06" db="EMBL/GenBank/DDBJ databases">
        <authorList>
            <person name="Kallberg Y."/>
            <person name="Tangrot J."/>
            <person name="Rosling A."/>
        </authorList>
    </citation>
    <scope>NUCLEOTIDE SEQUENCE</scope>
    <source>
        <strain evidence="2">FL130A</strain>
    </source>
</reference>
<protein>
    <submittedName>
        <fullName evidence="2">13928_t:CDS:1</fullName>
    </submittedName>
</protein>
<dbReference type="Proteomes" id="UP000789508">
    <property type="component" value="Unassembled WGS sequence"/>
</dbReference>